<keyword evidence="1" id="KW-0812">Transmembrane</keyword>
<dbReference type="RefSeq" id="WP_208344512.1">
    <property type="nucleotide sequence ID" value="NZ_CAWQFN010000510.1"/>
</dbReference>
<protein>
    <submittedName>
        <fullName evidence="2">Uncharacterized protein</fullName>
    </submittedName>
</protein>
<dbReference type="EMBL" id="JAALHA020000021">
    <property type="protein sequence ID" value="MDR9899005.1"/>
    <property type="molecule type" value="Genomic_DNA"/>
</dbReference>
<evidence type="ECO:0000256" key="1">
    <source>
        <dbReference type="SAM" id="Phobius"/>
    </source>
</evidence>
<name>A0AAP5ICD9_9CYAN</name>
<keyword evidence="1" id="KW-1133">Transmembrane helix</keyword>
<dbReference type="Proteomes" id="UP000667802">
    <property type="component" value="Unassembled WGS sequence"/>
</dbReference>
<keyword evidence="1" id="KW-0472">Membrane</keyword>
<reference evidence="3" key="1">
    <citation type="journal article" date="2021" name="Science">
        <title>Hunting the eagle killer: A cyanobacterial neurotoxin causes vacuolar myelinopathy.</title>
        <authorList>
            <person name="Breinlinger S."/>
            <person name="Phillips T.J."/>
            <person name="Haram B.N."/>
            <person name="Mares J."/>
            <person name="Martinez Yerena J.A."/>
            <person name="Hrouzek P."/>
            <person name="Sobotka R."/>
            <person name="Henderson W.M."/>
            <person name="Schmieder P."/>
            <person name="Williams S.M."/>
            <person name="Lauderdale J.D."/>
            <person name="Wilde H.D."/>
            <person name="Gerrin W."/>
            <person name="Kust A."/>
            <person name="Washington J.W."/>
            <person name="Wagner C."/>
            <person name="Geier B."/>
            <person name="Liebeke M."/>
            <person name="Enke H."/>
            <person name="Niedermeyer T.H.J."/>
            <person name="Wilde S.B."/>
        </authorList>
    </citation>
    <scope>NUCLEOTIDE SEQUENCE [LARGE SCALE GENOMIC DNA]</scope>
    <source>
        <strain evidence="3">Thurmond2011</strain>
    </source>
</reference>
<feature type="transmembrane region" description="Helical" evidence="1">
    <location>
        <begin position="20"/>
        <end position="49"/>
    </location>
</feature>
<evidence type="ECO:0000313" key="3">
    <source>
        <dbReference type="Proteomes" id="UP000667802"/>
    </source>
</evidence>
<sequence>MIETLTGAIATISTATTLGFVGYAASSAAVISGVIALPALSVVAGIVLLHTGIKELRG</sequence>
<evidence type="ECO:0000313" key="2">
    <source>
        <dbReference type="EMBL" id="MDR9899005.1"/>
    </source>
</evidence>
<accession>A0AAP5ICD9</accession>
<proteinExistence type="predicted"/>
<organism evidence="2 3">
    <name type="scientific">Aetokthonos hydrillicola Thurmond2011</name>
    <dbReference type="NCBI Taxonomy" id="2712845"/>
    <lineage>
        <taxon>Bacteria</taxon>
        <taxon>Bacillati</taxon>
        <taxon>Cyanobacteriota</taxon>
        <taxon>Cyanophyceae</taxon>
        <taxon>Nostocales</taxon>
        <taxon>Hapalosiphonaceae</taxon>
        <taxon>Aetokthonos</taxon>
    </lineage>
</organism>
<gene>
    <name evidence="2" type="ORF">G7B40_031265</name>
</gene>
<comment type="caution">
    <text evidence="2">The sequence shown here is derived from an EMBL/GenBank/DDBJ whole genome shotgun (WGS) entry which is preliminary data.</text>
</comment>
<dbReference type="AlphaFoldDB" id="A0AAP5ICD9"/>
<keyword evidence="3" id="KW-1185">Reference proteome</keyword>